<dbReference type="OrthoDB" id="4200124at2759"/>
<organism evidence="3 4">
    <name type="scientific">Sporothrix brasiliensis 5110</name>
    <dbReference type="NCBI Taxonomy" id="1398154"/>
    <lineage>
        <taxon>Eukaryota</taxon>
        <taxon>Fungi</taxon>
        <taxon>Dikarya</taxon>
        <taxon>Ascomycota</taxon>
        <taxon>Pezizomycotina</taxon>
        <taxon>Sordariomycetes</taxon>
        <taxon>Sordariomycetidae</taxon>
        <taxon>Ophiostomatales</taxon>
        <taxon>Ophiostomataceae</taxon>
        <taxon>Sporothrix</taxon>
    </lineage>
</organism>
<dbReference type="GeneID" id="63678746"/>
<feature type="compositionally biased region" description="Basic and acidic residues" evidence="1">
    <location>
        <begin position="526"/>
        <end position="548"/>
    </location>
</feature>
<feature type="region of interest" description="Disordered" evidence="1">
    <location>
        <begin position="996"/>
        <end position="1037"/>
    </location>
</feature>
<dbReference type="HOGENOM" id="CLU_008260_0_0_1"/>
<dbReference type="PROSITE" id="PS50181">
    <property type="entry name" value="FBOX"/>
    <property type="match status" value="1"/>
</dbReference>
<sequence>MAFIDTLPAATATSSSCPANNGPVTFSSLPKEVQREILKHCSTRELCSLAPVSAHFHSLASEFLYHTLNLSLTTESEPIAHRSRAFRKGLPNLLNTLTTSDYDYSRHIRHVGLGTICEMLFMRSHSPFRFTEFPSKTLNTLMVLAMRKAVGLESLSWDVNVEMSPALFKVLYNIDTLVELNVRLHHGPSAYRRPRVVPSNASGHLYPPVHQQTTHAMPLNAFHGDTPSQESSAVLSTNVPPLGNQGQGVPWTTQAGLVLQQMGHPNSTEKSSQTTTSPASAAPDRSQPTFSGFKNLQRLSVLDIEDLGVLPELQACVHNCARSLTHLSLSLSSNLTQKKRERVQHTATTTAPHAATAATATTASATNIGNINNSNGTWDLMPQQVDNYLAYTTSGTPHSIWGGIAGTNSPLASPGPVVGGVDTGNVPNIMALASLANITHFGGAASTGPTLSASASTASTALAAAQKTKAFLMTKALRDQDKALAHIFGIDPDWSPEKESTKTATKKMQKKSADSNASESISTAGSDDKGKGKVAEHDRETEERKEQIKITPIEPSDIVDALQAAAVELGGPHTDSANASSTADREAAALERFMELAKGYLASARPEPSATSASVESKPFMQATTIGEASASGSSSGSKPALDTTTPDDDTSLFGNGTAFTLPTRPLGTGVNRDVLPEDIDVEAPEGQLVLHPHDAPGDIDADESQAETEETAEEEKSKQGASTSPTPMQKQSTSTAAGRLRSERPASLTSEAVTNYARETRGLSLKKLSCYLIPVKASILGRAIDLLSLVSITLLSVGPQAAIWNLFSKENLAHKLPLRNIHTDSVSQPFLQCVAQLDKVERIYLLKRIGQGHLPENAAPTSSVTSAHIYENILQKHARTLRVLSVRDMTSEGWDLDDTSIRLLARRARNLQELAASMNMGSLHMLQRCLSGFRSLRALHVVRLRNDDTCVWVMQEVRHFLMDMLCHYPHLPLTYVATEGSHSIDRIVRVNKRAERKLHAPGPSGSTTVASTTANMPVPDAAEKEDDSDSGGEDGMFHTPEFRLESILMCHAVDTTIFTQEVLHGMI</sequence>
<reference evidence="3 4" key="1">
    <citation type="journal article" date="2014" name="BMC Genomics">
        <title>Comparative genomics of the major fungal agents of human and animal Sporotrichosis: Sporothrix schenckii and Sporothrix brasiliensis.</title>
        <authorList>
            <person name="Teixeira M.M."/>
            <person name="de Almeida L.G."/>
            <person name="Kubitschek-Barreira P."/>
            <person name="Alves F.L."/>
            <person name="Kioshima E.S."/>
            <person name="Abadio A.K."/>
            <person name="Fernandes L."/>
            <person name="Derengowski L.S."/>
            <person name="Ferreira K.S."/>
            <person name="Souza R.C."/>
            <person name="Ruiz J.C."/>
            <person name="de Andrade N.C."/>
            <person name="Paes H.C."/>
            <person name="Nicola A.M."/>
            <person name="Albuquerque P."/>
            <person name="Gerber A.L."/>
            <person name="Martins V.P."/>
            <person name="Peconick L.D."/>
            <person name="Neto A.V."/>
            <person name="Chaucanez C.B."/>
            <person name="Silva P.A."/>
            <person name="Cunha O.L."/>
            <person name="de Oliveira F.F."/>
            <person name="dos Santos T.C."/>
            <person name="Barros A.L."/>
            <person name="Soares M.A."/>
            <person name="de Oliveira L.M."/>
            <person name="Marini M.M."/>
            <person name="Villalobos-Duno H."/>
            <person name="Cunha M.M."/>
            <person name="de Hoog S."/>
            <person name="da Silveira J.F."/>
            <person name="Henrissat B."/>
            <person name="Nino-Vega G.A."/>
            <person name="Cisalpino P.S."/>
            <person name="Mora-Montes H.M."/>
            <person name="Almeida S.R."/>
            <person name="Stajich J.E."/>
            <person name="Lopes-Bezerra L.M."/>
            <person name="Vasconcelos A.T."/>
            <person name="Felipe M.S."/>
        </authorList>
    </citation>
    <scope>NUCLEOTIDE SEQUENCE [LARGE SCALE GENOMIC DNA]</scope>
    <source>
        <strain evidence="3 4">5110</strain>
    </source>
</reference>
<comment type="caution">
    <text evidence="3">The sequence shown here is derived from an EMBL/GenBank/DDBJ whole genome shotgun (WGS) entry which is preliminary data.</text>
</comment>
<proteinExistence type="predicted"/>
<keyword evidence="4" id="KW-1185">Reference proteome</keyword>
<dbReference type="Proteomes" id="UP000031575">
    <property type="component" value="Unassembled WGS sequence"/>
</dbReference>
<evidence type="ECO:0000259" key="2">
    <source>
        <dbReference type="PROSITE" id="PS50181"/>
    </source>
</evidence>
<dbReference type="Pfam" id="PF12937">
    <property type="entry name" value="F-box-like"/>
    <property type="match status" value="1"/>
</dbReference>
<feature type="compositionally biased region" description="Polar residues" evidence="1">
    <location>
        <begin position="1005"/>
        <end position="1016"/>
    </location>
</feature>
<feature type="domain" description="F-box" evidence="2">
    <location>
        <begin position="23"/>
        <end position="68"/>
    </location>
</feature>
<dbReference type="AlphaFoldDB" id="A0A0C2J4K7"/>
<feature type="compositionally biased region" description="Polar residues" evidence="1">
    <location>
        <begin position="721"/>
        <end position="737"/>
    </location>
</feature>
<name>A0A0C2J4K7_9PEZI</name>
<evidence type="ECO:0000313" key="3">
    <source>
        <dbReference type="EMBL" id="KIH93955.1"/>
    </source>
</evidence>
<feature type="region of interest" description="Disordered" evidence="1">
    <location>
        <begin position="219"/>
        <end position="250"/>
    </location>
</feature>
<dbReference type="VEuPathDB" id="FungiDB:SPBR_05562"/>
<dbReference type="EMBL" id="AWTV01000004">
    <property type="protein sequence ID" value="KIH93955.1"/>
    <property type="molecule type" value="Genomic_DNA"/>
</dbReference>
<dbReference type="InterPro" id="IPR001810">
    <property type="entry name" value="F-box_dom"/>
</dbReference>
<dbReference type="SUPFAM" id="SSF81383">
    <property type="entry name" value="F-box domain"/>
    <property type="match status" value="1"/>
</dbReference>
<feature type="compositionally biased region" description="Acidic residues" evidence="1">
    <location>
        <begin position="698"/>
        <end position="714"/>
    </location>
</feature>
<feature type="compositionally biased region" description="Acidic residues" evidence="1">
    <location>
        <begin position="1024"/>
        <end position="1033"/>
    </location>
</feature>
<gene>
    <name evidence="3" type="ORF">SPBR_05562</name>
</gene>
<evidence type="ECO:0000256" key="1">
    <source>
        <dbReference type="SAM" id="MobiDB-lite"/>
    </source>
</evidence>
<feature type="compositionally biased region" description="Low complexity" evidence="1">
    <location>
        <begin position="271"/>
        <end position="283"/>
    </location>
</feature>
<feature type="compositionally biased region" description="Low complexity" evidence="1">
    <location>
        <begin position="629"/>
        <end position="638"/>
    </location>
</feature>
<feature type="region of interest" description="Disordered" evidence="1">
    <location>
        <begin position="491"/>
        <end position="556"/>
    </location>
</feature>
<feature type="compositionally biased region" description="Polar residues" evidence="1">
    <location>
        <begin position="514"/>
        <end position="525"/>
    </location>
</feature>
<dbReference type="InterPro" id="IPR036047">
    <property type="entry name" value="F-box-like_dom_sf"/>
</dbReference>
<protein>
    <recommendedName>
        <fullName evidence="2">F-box domain-containing protein</fullName>
    </recommendedName>
</protein>
<feature type="region of interest" description="Disordered" evidence="1">
    <location>
        <begin position="263"/>
        <end position="291"/>
    </location>
</feature>
<dbReference type="RefSeq" id="XP_040621965.1">
    <property type="nucleotide sequence ID" value="XM_040763825.1"/>
</dbReference>
<evidence type="ECO:0000313" key="4">
    <source>
        <dbReference type="Proteomes" id="UP000031575"/>
    </source>
</evidence>
<accession>A0A0C2J4K7</accession>
<feature type="region of interest" description="Disordered" evidence="1">
    <location>
        <begin position="626"/>
        <end position="673"/>
    </location>
</feature>
<feature type="compositionally biased region" description="Polar residues" evidence="1">
    <location>
        <begin position="226"/>
        <end position="239"/>
    </location>
</feature>
<feature type="region of interest" description="Disordered" evidence="1">
    <location>
        <begin position="690"/>
        <end position="753"/>
    </location>
</feature>